<dbReference type="EMBL" id="GGEC01092198">
    <property type="protein sequence ID" value="MBX72682.1"/>
    <property type="molecule type" value="Transcribed_RNA"/>
</dbReference>
<proteinExistence type="predicted"/>
<dbReference type="AlphaFoldDB" id="A0A2P2R0A6"/>
<protein>
    <submittedName>
        <fullName evidence="1">Uncharacterized protein</fullName>
    </submittedName>
</protein>
<name>A0A2P2R0A6_RHIMU</name>
<sequence length="42" mass="4949">MSKQYLTSPGEAPTLPQHLLHFYRLIDITYNIFQLSNQDILK</sequence>
<evidence type="ECO:0000313" key="1">
    <source>
        <dbReference type="EMBL" id="MBX72682.1"/>
    </source>
</evidence>
<accession>A0A2P2R0A6</accession>
<organism evidence="1">
    <name type="scientific">Rhizophora mucronata</name>
    <name type="common">Asiatic mangrove</name>
    <dbReference type="NCBI Taxonomy" id="61149"/>
    <lineage>
        <taxon>Eukaryota</taxon>
        <taxon>Viridiplantae</taxon>
        <taxon>Streptophyta</taxon>
        <taxon>Embryophyta</taxon>
        <taxon>Tracheophyta</taxon>
        <taxon>Spermatophyta</taxon>
        <taxon>Magnoliopsida</taxon>
        <taxon>eudicotyledons</taxon>
        <taxon>Gunneridae</taxon>
        <taxon>Pentapetalae</taxon>
        <taxon>rosids</taxon>
        <taxon>fabids</taxon>
        <taxon>Malpighiales</taxon>
        <taxon>Rhizophoraceae</taxon>
        <taxon>Rhizophora</taxon>
    </lineage>
</organism>
<reference evidence="1" key="1">
    <citation type="submission" date="2018-02" db="EMBL/GenBank/DDBJ databases">
        <title>Rhizophora mucronata_Transcriptome.</title>
        <authorList>
            <person name="Meera S.P."/>
            <person name="Sreeshan A."/>
            <person name="Augustine A."/>
        </authorList>
    </citation>
    <scope>NUCLEOTIDE SEQUENCE</scope>
    <source>
        <tissue evidence="1">Leaf</tissue>
    </source>
</reference>